<comment type="caution">
    <text evidence="1">The sequence shown here is derived from an EMBL/GenBank/DDBJ whole genome shotgun (WGS) entry which is preliminary data.</text>
</comment>
<dbReference type="InParanoid" id="A0A0V0R686"/>
<name>A0A0V0R686_PSEPJ</name>
<gene>
    <name evidence="1" type="ORF">PPERSA_02605</name>
</gene>
<accession>A0A0V0R686</accession>
<reference evidence="1 2" key="1">
    <citation type="journal article" date="2015" name="Sci. Rep.">
        <title>Genome of the facultative scuticociliatosis pathogen Pseudocohnilembus persalinus provides insight into its virulence through horizontal gene transfer.</title>
        <authorList>
            <person name="Xiong J."/>
            <person name="Wang G."/>
            <person name="Cheng J."/>
            <person name="Tian M."/>
            <person name="Pan X."/>
            <person name="Warren A."/>
            <person name="Jiang C."/>
            <person name="Yuan D."/>
            <person name="Miao W."/>
        </authorList>
    </citation>
    <scope>NUCLEOTIDE SEQUENCE [LARGE SCALE GENOMIC DNA]</scope>
    <source>
        <strain evidence="1">36N120E</strain>
    </source>
</reference>
<organism evidence="1 2">
    <name type="scientific">Pseudocohnilembus persalinus</name>
    <name type="common">Ciliate</name>
    <dbReference type="NCBI Taxonomy" id="266149"/>
    <lineage>
        <taxon>Eukaryota</taxon>
        <taxon>Sar</taxon>
        <taxon>Alveolata</taxon>
        <taxon>Ciliophora</taxon>
        <taxon>Intramacronucleata</taxon>
        <taxon>Oligohymenophorea</taxon>
        <taxon>Scuticociliatia</taxon>
        <taxon>Philasterida</taxon>
        <taxon>Pseudocohnilembidae</taxon>
        <taxon>Pseudocohnilembus</taxon>
    </lineage>
</organism>
<evidence type="ECO:0000313" key="1">
    <source>
        <dbReference type="EMBL" id="KRX09733.1"/>
    </source>
</evidence>
<sequence>MNNNTYQKYNQLQGQQNLRKQSVDNGYFCENSSKNNFSNLIKSYNGNSQERNVDSVIKNERYSKNNNIKNGPKQYQQQGYLVSSFKNQNKNLDYQRQNDLNQIINNNQQQLQNSCKKNDNYNVSLNQSLNQSQQMSVQQRKKSLAKTGYDSEFMSTFLASKQNFQYHSTNKNFNSKNNIITNKYNENYKQNNQMKDQIILGDQDSVIFNNEKQVYNSGKQTSINSEIEGKKIKNKQNFRTQIQFYDESIVGSCQKKSQGFKNENIQNNKTIYDKWNSNNNFMQQDSSLTSTILTQKYNLKQNKQKNGKIDFSYHNYKSQFEQSNLNNTCTNNKNNNNIINDKKQNIAKNKQNTSQQIKKIDNLGIQNMSPNKSLIKSQIQNQSQSFQVGNQDQEIENRSNFKKGKKQQSLGNQTSFENIQINENVKQSYNFPVIQQKQLKEWQKLKQKQKYSQEQFLLVQEIKQVNISFEGQKKWKQKKKRNQLNLSNPKNYYGNKMIIKKA</sequence>
<evidence type="ECO:0000313" key="2">
    <source>
        <dbReference type="Proteomes" id="UP000054937"/>
    </source>
</evidence>
<dbReference type="EMBL" id="LDAU01000044">
    <property type="protein sequence ID" value="KRX09733.1"/>
    <property type="molecule type" value="Genomic_DNA"/>
</dbReference>
<keyword evidence="2" id="KW-1185">Reference proteome</keyword>
<proteinExistence type="predicted"/>
<protein>
    <submittedName>
        <fullName evidence="1">Uncharacterized protein</fullName>
    </submittedName>
</protein>
<dbReference type="AlphaFoldDB" id="A0A0V0R686"/>
<dbReference type="Proteomes" id="UP000054937">
    <property type="component" value="Unassembled WGS sequence"/>
</dbReference>